<evidence type="ECO:0000313" key="9">
    <source>
        <dbReference type="Proteomes" id="UP001286313"/>
    </source>
</evidence>
<evidence type="ECO:0000259" key="7">
    <source>
        <dbReference type="PROSITE" id="PS50157"/>
    </source>
</evidence>
<evidence type="ECO:0000256" key="6">
    <source>
        <dbReference type="SAM" id="MobiDB-lite"/>
    </source>
</evidence>
<proteinExistence type="predicted"/>
<evidence type="ECO:0000256" key="1">
    <source>
        <dbReference type="ARBA" id="ARBA00022723"/>
    </source>
</evidence>
<dbReference type="PANTHER" id="PTHR23057:SF0">
    <property type="entry name" value="JUXTAPOSED WITH ANOTHER ZINC FINGER PROTEIN 1"/>
    <property type="match status" value="1"/>
</dbReference>
<dbReference type="SMART" id="SM00355">
    <property type="entry name" value="ZnF_C2H2"/>
    <property type="match status" value="3"/>
</dbReference>
<comment type="caution">
    <text evidence="8">The sequence shown here is derived from an EMBL/GenBank/DDBJ whole genome shotgun (WGS) entry which is preliminary data.</text>
</comment>
<dbReference type="PROSITE" id="PS50157">
    <property type="entry name" value="ZINC_FINGER_C2H2_2"/>
    <property type="match status" value="2"/>
</dbReference>
<name>A0AAE1BZL4_PETCI</name>
<feature type="region of interest" description="Disordered" evidence="6">
    <location>
        <begin position="66"/>
        <end position="202"/>
    </location>
</feature>
<keyword evidence="9" id="KW-1185">Reference proteome</keyword>
<dbReference type="GO" id="GO:0005634">
    <property type="term" value="C:nucleus"/>
    <property type="evidence" value="ECO:0007669"/>
    <property type="project" value="TreeGrafter"/>
</dbReference>
<dbReference type="InterPro" id="IPR051580">
    <property type="entry name" value="ZnF-Chromatin_assoc"/>
</dbReference>
<feature type="compositionally biased region" description="Low complexity" evidence="6">
    <location>
        <begin position="66"/>
        <end position="76"/>
    </location>
</feature>
<dbReference type="Gene3D" id="3.30.160.60">
    <property type="entry name" value="Classic Zinc Finger"/>
    <property type="match status" value="2"/>
</dbReference>
<dbReference type="InterPro" id="IPR013087">
    <property type="entry name" value="Znf_C2H2_type"/>
</dbReference>
<dbReference type="PANTHER" id="PTHR23057">
    <property type="entry name" value="JUXTAPOSED WITH ANOTHER ZINC FINGER PROTEIN 1"/>
    <property type="match status" value="1"/>
</dbReference>
<dbReference type="AlphaFoldDB" id="A0AAE1BZL4"/>
<feature type="domain" description="C2H2-type" evidence="7">
    <location>
        <begin position="226"/>
        <end position="256"/>
    </location>
</feature>
<evidence type="ECO:0000256" key="5">
    <source>
        <dbReference type="PROSITE-ProRule" id="PRU00042"/>
    </source>
</evidence>
<dbReference type="Proteomes" id="UP001286313">
    <property type="component" value="Unassembled WGS sequence"/>
</dbReference>
<keyword evidence="3 5" id="KW-0863">Zinc-finger</keyword>
<evidence type="ECO:0000256" key="2">
    <source>
        <dbReference type="ARBA" id="ARBA00022737"/>
    </source>
</evidence>
<dbReference type="GO" id="GO:0008270">
    <property type="term" value="F:zinc ion binding"/>
    <property type="evidence" value="ECO:0007669"/>
    <property type="project" value="UniProtKB-KW"/>
</dbReference>
<feature type="compositionally biased region" description="Low complexity" evidence="6">
    <location>
        <begin position="158"/>
        <end position="180"/>
    </location>
</feature>
<feature type="compositionally biased region" description="Gly residues" evidence="6">
    <location>
        <begin position="148"/>
        <end position="157"/>
    </location>
</feature>
<evidence type="ECO:0000256" key="4">
    <source>
        <dbReference type="ARBA" id="ARBA00022833"/>
    </source>
</evidence>
<dbReference type="PROSITE" id="PS00028">
    <property type="entry name" value="ZINC_FINGER_C2H2_1"/>
    <property type="match status" value="2"/>
</dbReference>
<protein>
    <recommendedName>
        <fullName evidence="7">C2H2-type domain-containing protein</fullName>
    </recommendedName>
</protein>
<feature type="domain" description="C2H2-type" evidence="7">
    <location>
        <begin position="261"/>
        <end position="288"/>
    </location>
</feature>
<organism evidence="8 9">
    <name type="scientific">Petrolisthes cinctipes</name>
    <name type="common">Flat porcelain crab</name>
    <dbReference type="NCBI Taxonomy" id="88211"/>
    <lineage>
        <taxon>Eukaryota</taxon>
        <taxon>Metazoa</taxon>
        <taxon>Ecdysozoa</taxon>
        <taxon>Arthropoda</taxon>
        <taxon>Crustacea</taxon>
        <taxon>Multicrustacea</taxon>
        <taxon>Malacostraca</taxon>
        <taxon>Eumalacostraca</taxon>
        <taxon>Eucarida</taxon>
        <taxon>Decapoda</taxon>
        <taxon>Pleocyemata</taxon>
        <taxon>Anomura</taxon>
        <taxon>Galatheoidea</taxon>
        <taxon>Porcellanidae</taxon>
        <taxon>Petrolisthes</taxon>
    </lineage>
</organism>
<dbReference type="EMBL" id="JAWQEG010005376">
    <property type="protein sequence ID" value="KAK3858219.1"/>
    <property type="molecule type" value="Genomic_DNA"/>
</dbReference>
<sequence>MAVFLLNHCKFNGCGLSFPNLLELIQHIEDTHIETLTDPAKEAVQETQQPSCLPLSSVLRFFNPTATNTTTSSKATSRNKHLLTNRTSGGPQAKLPKLSHVKNPTGSHGKSGKSRSSPSPTTITNTTNTTTTLPIQLTHSPHTTPVKTGGGGSGGSSIGTPSSTRESTPVSAVSNSPPVSDGEDCLQSDNEDSNDSWTTQDEIPAEVIIKLASRGHTGISGEDKPYVCPVMGCRKKYKNINGIKYHARNAHKKDSKVRKPYRCYCGKSYCTSQGLKNHSSHAHKSEKLTSVTTNTGEVLQVPTNHLSSTTTHLINNNTNTNNINTTSTKTPVVPVSKSMENEISVDGNVGSNQITVTGQIIKGGSHGVAKGSTTISSINLTGLVTAAGNKIALKALPNGQLILSQPLEGKLAALVKSEANHDYTLDVNKNNLVQLKTDGLKQLDLGKLLQTSTKSSQQHQLAVTTSTISVALPASTFNSLKSPQRTGLMSSAMLARALKSQLSSTATTVPSSVLGTLDNQSNTGNVLGSQGVILGVTMEEGTLVDNGDGTLSELSVID</sequence>
<feature type="compositionally biased region" description="Low complexity" evidence="6">
    <location>
        <begin position="114"/>
        <end position="147"/>
    </location>
</feature>
<reference evidence="8" key="1">
    <citation type="submission" date="2023-10" db="EMBL/GenBank/DDBJ databases">
        <title>Genome assemblies of two species of porcelain crab, Petrolisthes cinctipes and Petrolisthes manimaculis (Anomura: Porcellanidae).</title>
        <authorList>
            <person name="Angst P."/>
        </authorList>
    </citation>
    <scope>NUCLEOTIDE SEQUENCE</scope>
    <source>
        <strain evidence="8">PB745_01</strain>
        <tissue evidence="8">Gill</tissue>
    </source>
</reference>
<evidence type="ECO:0000256" key="3">
    <source>
        <dbReference type="ARBA" id="ARBA00022771"/>
    </source>
</evidence>
<keyword evidence="2" id="KW-0677">Repeat</keyword>
<evidence type="ECO:0000313" key="8">
    <source>
        <dbReference type="EMBL" id="KAK3858219.1"/>
    </source>
</evidence>
<accession>A0AAE1BZL4</accession>
<feature type="compositionally biased region" description="Acidic residues" evidence="6">
    <location>
        <begin position="181"/>
        <end position="194"/>
    </location>
</feature>
<gene>
    <name evidence="8" type="ORF">Pcinc_035576</name>
</gene>
<keyword evidence="1" id="KW-0479">Metal-binding</keyword>
<dbReference type="SUPFAM" id="SSF57667">
    <property type="entry name" value="beta-beta-alpha zinc fingers"/>
    <property type="match status" value="1"/>
</dbReference>
<dbReference type="InterPro" id="IPR036236">
    <property type="entry name" value="Znf_C2H2_sf"/>
</dbReference>
<keyword evidence="4" id="KW-0862">Zinc</keyword>